<dbReference type="AlphaFoldDB" id="A0A495J275"/>
<dbReference type="InterPro" id="IPR007314">
    <property type="entry name" value="Cofac_haem-bd_dom"/>
</dbReference>
<dbReference type="CDD" id="cd14727">
    <property type="entry name" value="ChanN-like"/>
    <property type="match status" value="1"/>
</dbReference>
<dbReference type="Pfam" id="PF04187">
    <property type="entry name" value="Cofac_haem_bdg"/>
    <property type="match status" value="1"/>
</dbReference>
<dbReference type="OrthoDB" id="1680202at2"/>
<dbReference type="Gene3D" id="3.40.50.11550">
    <property type="match status" value="1"/>
</dbReference>
<feature type="chain" id="PRO_5019864112" evidence="1">
    <location>
        <begin position="19"/>
        <end position="290"/>
    </location>
</feature>
<evidence type="ECO:0000313" key="4">
    <source>
        <dbReference type="Proteomes" id="UP000268007"/>
    </source>
</evidence>
<feature type="domain" description="Haem-binding uptake Tiki superfamily ChaN" evidence="2">
    <location>
        <begin position="43"/>
        <end position="246"/>
    </location>
</feature>
<protein>
    <submittedName>
        <fullName evidence="3">Putative iron-regulated protein</fullName>
    </submittedName>
</protein>
<evidence type="ECO:0000259" key="2">
    <source>
        <dbReference type="Pfam" id="PF04187"/>
    </source>
</evidence>
<proteinExistence type="predicted"/>
<dbReference type="SUPFAM" id="SSF159501">
    <property type="entry name" value="EreA/ChaN-like"/>
    <property type="match status" value="1"/>
</dbReference>
<comment type="caution">
    <text evidence="3">The sequence shown here is derived from an EMBL/GenBank/DDBJ whole genome shotgun (WGS) entry which is preliminary data.</text>
</comment>
<feature type="signal peptide" evidence="1">
    <location>
        <begin position="1"/>
        <end position="18"/>
    </location>
</feature>
<dbReference type="InterPro" id="IPR016773">
    <property type="entry name" value="Fe3_uptake_reg_CjrA_prd"/>
</dbReference>
<evidence type="ECO:0000256" key="1">
    <source>
        <dbReference type="SAM" id="SignalP"/>
    </source>
</evidence>
<organism evidence="3 4">
    <name type="scientific">Mucilaginibacter gracilis</name>
    <dbReference type="NCBI Taxonomy" id="423350"/>
    <lineage>
        <taxon>Bacteria</taxon>
        <taxon>Pseudomonadati</taxon>
        <taxon>Bacteroidota</taxon>
        <taxon>Sphingobacteriia</taxon>
        <taxon>Sphingobacteriales</taxon>
        <taxon>Sphingobacteriaceae</taxon>
        <taxon>Mucilaginibacter</taxon>
    </lineage>
</organism>
<accession>A0A495J275</accession>
<name>A0A495J275_9SPHI</name>
<dbReference type="RefSeq" id="WP_121198587.1">
    <property type="nucleotide sequence ID" value="NZ_RBKU01000001.1"/>
</dbReference>
<dbReference type="PIRSF" id="PIRSF020419">
    <property type="entry name" value="Fe_uptake_reg_CjrA_prd"/>
    <property type="match status" value="1"/>
</dbReference>
<sequence>MKNILAVSLLFSTFLAFGQQKMADHYKIYNTATGKTVTIDDIVADMASANVLFFGEEHNDTTAHYMELTILKTLIAKYPARVALSMEMFETDTQPVVNEYLKGLIREKNFITDARAWPNYKDYRPLVELAKASNINLIAANAPARYTNMVTRMGLSGLDKLDATGKSHLPPLPIDTAAGKYYQKFETIMGGHSSMPGMQIYQSQNLWDATMAWSIAQYLKVHPGIKIFQMNGGFHSEEKLGAVAQLKKYSPGLRVLNIASLSGTDINQPDWSKYTNLADYIILTDFKAAN</sequence>
<reference evidence="3 4" key="1">
    <citation type="submission" date="2018-10" db="EMBL/GenBank/DDBJ databases">
        <title>Genomic Encyclopedia of Archaeal and Bacterial Type Strains, Phase II (KMG-II): from individual species to whole genera.</title>
        <authorList>
            <person name="Goeker M."/>
        </authorList>
    </citation>
    <scope>NUCLEOTIDE SEQUENCE [LARGE SCALE GENOMIC DNA]</scope>
    <source>
        <strain evidence="3 4">DSM 18602</strain>
    </source>
</reference>
<dbReference type="Proteomes" id="UP000268007">
    <property type="component" value="Unassembled WGS sequence"/>
</dbReference>
<evidence type="ECO:0000313" key="3">
    <source>
        <dbReference type="EMBL" id="RKR83047.1"/>
    </source>
</evidence>
<keyword evidence="1" id="KW-0732">Signal</keyword>
<dbReference type="EMBL" id="RBKU01000001">
    <property type="protein sequence ID" value="RKR83047.1"/>
    <property type="molecule type" value="Genomic_DNA"/>
</dbReference>
<keyword evidence="4" id="KW-1185">Reference proteome</keyword>
<gene>
    <name evidence="3" type="ORF">BDD43_3247</name>
</gene>